<sequence>MAVDETENGVPDAAPLSIFNLTRLPKDYVVGEQISHLVGLTSGQALFTTLDLYSTIEADYYVEYLMEEDPEVVCARYEWESDSGPLPLSTNPLRSPIPPLGIFEESPEFNYARRLLWLNYKSTHLQNSEHLGSARGAAVFAEEWRSRLSPGKRLRKLLKTSSSPSSEDLIGLGLLSYTQEDWDKEAWCLRTFHFRRDVELLLFRRHRKITESTLETRPREWAQLRDSIRRIWGTDSTLYPSYDEPQFLDHSDELYRERHWRALARLLRNSVLPPLLHERISLALGGSVKNEYVDTEVVVLEVLSSLSLLDFKRELNTFVSRT</sequence>
<organism evidence="1 2">
    <name type="scientific">Cerrena zonata</name>
    <dbReference type="NCBI Taxonomy" id="2478898"/>
    <lineage>
        <taxon>Eukaryota</taxon>
        <taxon>Fungi</taxon>
        <taxon>Dikarya</taxon>
        <taxon>Basidiomycota</taxon>
        <taxon>Agaricomycotina</taxon>
        <taxon>Agaricomycetes</taxon>
        <taxon>Polyporales</taxon>
        <taxon>Cerrenaceae</taxon>
        <taxon>Cerrena</taxon>
    </lineage>
</organism>
<evidence type="ECO:0000313" key="1">
    <source>
        <dbReference type="EMBL" id="KAK7693667.1"/>
    </source>
</evidence>
<dbReference type="Proteomes" id="UP001385951">
    <property type="component" value="Unassembled WGS sequence"/>
</dbReference>
<dbReference type="EMBL" id="JASBNA010000003">
    <property type="protein sequence ID" value="KAK7693667.1"/>
    <property type="molecule type" value="Genomic_DNA"/>
</dbReference>
<proteinExistence type="predicted"/>
<accession>A0AAW0GM06</accession>
<evidence type="ECO:0000313" key="2">
    <source>
        <dbReference type="Proteomes" id="UP001385951"/>
    </source>
</evidence>
<reference evidence="1 2" key="1">
    <citation type="submission" date="2022-09" db="EMBL/GenBank/DDBJ databases">
        <authorList>
            <person name="Palmer J.M."/>
        </authorList>
    </citation>
    <scope>NUCLEOTIDE SEQUENCE [LARGE SCALE GENOMIC DNA]</scope>
    <source>
        <strain evidence="1 2">DSM 7382</strain>
    </source>
</reference>
<dbReference type="AlphaFoldDB" id="A0AAW0GM06"/>
<protein>
    <submittedName>
        <fullName evidence="1">Uncharacterized protein</fullName>
    </submittedName>
</protein>
<name>A0AAW0GM06_9APHY</name>
<gene>
    <name evidence="1" type="ORF">QCA50_003237</name>
</gene>
<keyword evidence="2" id="KW-1185">Reference proteome</keyword>
<comment type="caution">
    <text evidence="1">The sequence shown here is derived from an EMBL/GenBank/DDBJ whole genome shotgun (WGS) entry which is preliminary data.</text>
</comment>